<dbReference type="PANTHER" id="PTHR32114">
    <property type="entry name" value="ABC TRANSPORTER ABCH.3"/>
    <property type="match status" value="1"/>
</dbReference>
<protein>
    <submittedName>
        <fullName evidence="3">DNA sulfur modification protein DndD</fullName>
    </submittedName>
</protein>
<reference evidence="3" key="1">
    <citation type="submission" date="2022-03" db="EMBL/GenBank/DDBJ databases">
        <title>Genomic Encyclopedia of Type Strains, Phase III (KMG-III): the genomes of soil and plant-associated and newly described type strains.</title>
        <authorList>
            <person name="Whitman W."/>
        </authorList>
    </citation>
    <scope>NUCLEOTIDE SEQUENCE</scope>
    <source>
        <strain evidence="3">ANL 6-2</strain>
    </source>
</reference>
<evidence type="ECO:0000313" key="3">
    <source>
        <dbReference type="EMBL" id="MCP1676641.1"/>
    </source>
</evidence>
<gene>
    <name evidence="3" type="ORF">J2T57_003812</name>
</gene>
<evidence type="ECO:0000313" key="4">
    <source>
        <dbReference type="Proteomes" id="UP001205843"/>
    </source>
</evidence>
<comment type="caution">
    <text evidence="3">The sequence shown here is derived from an EMBL/GenBank/DDBJ whole genome shotgun (WGS) entry which is preliminary data.</text>
</comment>
<dbReference type="SUPFAM" id="SSF52540">
    <property type="entry name" value="P-loop containing nucleoside triphosphate hydrolases"/>
    <property type="match status" value="2"/>
</dbReference>
<dbReference type="GO" id="GO:0016887">
    <property type="term" value="F:ATP hydrolysis activity"/>
    <property type="evidence" value="ECO:0007669"/>
    <property type="project" value="InterPro"/>
</dbReference>
<keyword evidence="4" id="KW-1185">Reference proteome</keyword>
<evidence type="ECO:0000259" key="2">
    <source>
        <dbReference type="Pfam" id="PF13476"/>
    </source>
</evidence>
<name>A0AAE3KDB4_9GAMM</name>
<dbReference type="Gene3D" id="3.40.50.300">
    <property type="entry name" value="P-loop containing nucleotide triphosphate hydrolases"/>
    <property type="match status" value="2"/>
</dbReference>
<dbReference type="RefSeq" id="WP_253483367.1">
    <property type="nucleotide sequence ID" value="NZ_JALJXV010000010.1"/>
</dbReference>
<keyword evidence="1" id="KW-0175">Coiled coil</keyword>
<organism evidence="3 4">
    <name type="scientific">Natronocella acetinitrilica</name>
    <dbReference type="NCBI Taxonomy" id="414046"/>
    <lineage>
        <taxon>Bacteria</taxon>
        <taxon>Pseudomonadati</taxon>
        <taxon>Pseudomonadota</taxon>
        <taxon>Gammaproteobacteria</taxon>
        <taxon>Chromatiales</taxon>
        <taxon>Ectothiorhodospiraceae</taxon>
        <taxon>Natronocella</taxon>
    </lineage>
</organism>
<feature type="coiled-coil region" evidence="1">
    <location>
        <begin position="226"/>
        <end position="318"/>
    </location>
</feature>
<proteinExistence type="predicted"/>
<feature type="domain" description="Rad50/SbcC-type AAA" evidence="2">
    <location>
        <begin position="6"/>
        <end position="258"/>
    </location>
</feature>
<evidence type="ECO:0000256" key="1">
    <source>
        <dbReference type="SAM" id="Coils"/>
    </source>
</evidence>
<dbReference type="EMBL" id="JALJXV010000010">
    <property type="protein sequence ID" value="MCP1676641.1"/>
    <property type="molecule type" value="Genomic_DNA"/>
</dbReference>
<accession>A0AAE3KDB4</accession>
<dbReference type="InterPro" id="IPR038729">
    <property type="entry name" value="Rad50/SbcC_AAA"/>
</dbReference>
<dbReference type="InterPro" id="IPR027417">
    <property type="entry name" value="P-loop_NTPase"/>
</dbReference>
<dbReference type="Proteomes" id="UP001205843">
    <property type="component" value="Unassembled WGS sequence"/>
</dbReference>
<dbReference type="Pfam" id="PF13476">
    <property type="entry name" value="AAA_23"/>
    <property type="match status" value="1"/>
</dbReference>
<dbReference type="AlphaFoldDB" id="A0AAE3KDB4"/>
<feature type="coiled-coil region" evidence="1">
    <location>
        <begin position="421"/>
        <end position="483"/>
    </location>
</feature>
<sequence length="682" mass="77889">MRIKALTIKNFRQFYGENEITFSCDAGSMITVVHGENGAGKTSLLNAFKWVLYGATDFDTGEQSILNELVLTEVDHGGTVELSIMLEFEHDDVDYTALRKQEYRRLPGALEAEPIGKAVLDVSWVDNNGRFERSSNPTNHINQIIPEKMHTYFFFNGERIEKLANVSAAGEIRSAIRTLMGLEIVERASDHLGRLVIKDVRKEASESASEDYSKLLVKQGELSDRRDEIDREKKDAEVNKEGFQKELDAINDSYERIVEVREKTARRKELERVVERFEHDLEILRIERNERVARLGALAFLSDAIERTASRLEECRKKGELPYKIRRTFVDDLLKQESCICGTLLIEGSTERANVQAYRDKATEEDVEAAFTETVGNLGVLPREREGFFEQLKVWSAKETGLEESAKDAKGELDEIGSTLVTSEIEDVKKLEARRQELSDRQAKENTRRDKALADIGAIDDDLKALKQEIDKVKSKSEKEDLARRRLDYAVECKNLLDQLHEALSEETRKHLSQKVNATFREILRKDFWAEIDEEYTLRIFKNVPGVGKQFVSEKSTGENQVTSLSFIASLVSLAKERNKNKGAFFKGGVFPIIMDSPFGALDKEYREKISENIPKLADQVVIFASNSQWSEEVDKRCRPYIGKEYSLIYHAPKIRDSDYDSAYVKRTEGPEFTTIEEGYYG</sequence>
<dbReference type="PANTHER" id="PTHR32114:SF2">
    <property type="entry name" value="ABC TRANSPORTER ABCH.3"/>
    <property type="match status" value="1"/>
</dbReference>
<dbReference type="GO" id="GO:0006302">
    <property type="term" value="P:double-strand break repair"/>
    <property type="evidence" value="ECO:0007669"/>
    <property type="project" value="InterPro"/>
</dbReference>